<keyword evidence="5" id="KW-1185">Reference proteome</keyword>
<dbReference type="SUPFAM" id="SSF57701">
    <property type="entry name" value="Zn2/Cys6 DNA-binding domain"/>
    <property type="match status" value="1"/>
</dbReference>
<dbReference type="PANTHER" id="PTHR37534:SF7">
    <property type="entry name" value="TRANSCRIPTIONAL ACTIVATOR PROTEIN UGA3"/>
    <property type="match status" value="1"/>
</dbReference>
<dbReference type="InterPro" id="IPR036864">
    <property type="entry name" value="Zn2-C6_fun-type_DNA-bd_sf"/>
</dbReference>
<dbReference type="InterPro" id="IPR001138">
    <property type="entry name" value="Zn2Cys6_DnaBD"/>
</dbReference>
<dbReference type="GeneID" id="25770563"/>
<dbReference type="STRING" id="871575.W1QB84"/>
<dbReference type="OrthoDB" id="5419315at2759"/>
<dbReference type="GO" id="GO:0008270">
    <property type="term" value="F:zinc ion binding"/>
    <property type="evidence" value="ECO:0007669"/>
    <property type="project" value="InterPro"/>
</dbReference>
<keyword evidence="2" id="KW-0539">Nucleus</keyword>
<dbReference type="AlphaFoldDB" id="W1QB84"/>
<protein>
    <recommendedName>
        <fullName evidence="3">Zn(2)-C6 fungal-type domain-containing protein</fullName>
    </recommendedName>
</protein>
<dbReference type="Pfam" id="PF00172">
    <property type="entry name" value="Zn_clus"/>
    <property type="match status" value="1"/>
</dbReference>
<dbReference type="HOGENOM" id="CLU_015493_1_2_1"/>
<dbReference type="Proteomes" id="UP000008673">
    <property type="component" value="Unassembled WGS sequence"/>
</dbReference>
<dbReference type="PROSITE" id="PS00463">
    <property type="entry name" value="ZN2_CY6_FUNGAL_1"/>
    <property type="match status" value="1"/>
</dbReference>
<evidence type="ECO:0000256" key="1">
    <source>
        <dbReference type="ARBA" id="ARBA00004123"/>
    </source>
</evidence>
<dbReference type="Pfam" id="PF11951">
    <property type="entry name" value="Fungal_trans_2"/>
    <property type="match status" value="1"/>
</dbReference>
<organism evidence="4 5">
    <name type="scientific">Ogataea parapolymorpha (strain ATCC 26012 / BCRC 20466 / JCM 22074 / NRRL Y-7560 / DL-1)</name>
    <name type="common">Yeast</name>
    <name type="synonym">Hansenula polymorpha</name>
    <dbReference type="NCBI Taxonomy" id="871575"/>
    <lineage>
        <taxon>Eukaryota</taxon>
        <taxon>Fungi</taxon>
        <taxon>Dikarya</taxon>
        <taxon>Ascomycota</taxon>
        <taxon>Saccharomycotina</taxon>
        <taxon>Pichiomycetes</taxon>
        <taxon>Pichiales</taxon>
        <taxon>Pichiaceae</taxon>
        <taxon>Ogataea</taxon>
    </lineage>
</organism>
<dbReference type="CDD" id="cd00067">
    <property type="entry name" value="GAL4"/>
    <property type="match status" value="1"/>
</dbReference>
<reference evidence="4 5" key="1">
    <citation type="journal article" date="2013" name="BMC Genomics">
        <title>Genome sequence and analysis of methylotrophic yeast Hansenula polymorpha DL1.</title>
        <authorList>
            <person name="Ravin N.V."/>
            <person name="Eldarov M.A."/>
            <person name="Kadnikov V.V."/>
            <person name="Beletsky A.V."/>
            <person name="Schneider J."/>
            <person name="Mardanova E.S."/>
            <person name="Smekalova E.M."/>
            <person name="Zvereva M.I."/>
            <person name="Dontsova O.A."/>
            <person name="Mardanov A.V."/>
            <person name="Skryabin K.G."/>
        </authorList>
    </citation>
    <scope>NUCLEOTIDE SEQUENCE [LARGE SCALE GENOMIC DNA]</scope>
    <source>
        <strain evidence="5">ATCC 26012 / BCRC 20466 / JCM 22074 / NRRL Y-7560 / DL-1</strain>
    </source>
</reference>
<dbReference type="KEGG" id="opa:HPODL_01098"/>
<dbReference type="eggNOG" id="ENOG502SMTS">
    <property type="taxonomic scope" value="Eukaryota"/>
</dbReference>
<dbReference type="InterPro" id="IPR021858">
    <property type="entry name" value="Fun_TF"/>
</dbReference>
<gene>
    <name evidence="4" type="ORF">HPODL_01098</name>
</gene>
<sequence length="545" mass="62163">MFNAFTVNDLALVDQKPANSAGKTLAEFQTLLNDTNSTGRPIRSRSGCGECRRRKKRCDETKPVCRLCKRLGIECVWRQPGTERKNAKRRQSQAIKVRLSSVEETSGVSTTHTLIDTLRTNLQTSFDYEPQMNVFSLPFIRHLSETESRYLDYYINYVSSTLSLLPQETNYLLSLYIPLAVHNKAIMSGLIGWSGLFLAGTKSEETPMKYIQNAVDLCDKTLKSDELTISDKLELVCVFFILCAAEICVGDVKNWYDIFGRLHKFILDECNGNLKTLLGLLGDTEGAKWLLSNFLYHDVLSSSSHEEGTLFPIDQYCEALDIIPGTTQLMDSGTVCDPLQGCVRPMYVLLGQIINTKNKLDKMQEDLNAIEDRDSYKQKKFEFLTALEMDFEELETRIKNTNPHTPSLLLLKDDKELEDHLTLFETYKLSLRIYLRYMVRKTPPAVPEIQLMLQELTLCMDVIMDTNVQSGLCFALMVAGMSCVDPVDRDQMEARLRSFCSKFPVKNFELVLILIRKAWELNEDGAHCVNWFDISESMGWYLSLA</sequence>
<dbReference type="Gene3D" id="4.10.240.10">
    <property type="entry name" value="Zn(2)-C6 fungal-type DNA-binding domain"/>
    <property type="match status" value="1"/>
</dbReference>
<dbReference type="EMBL" id="AEOI02000009">
    <property type="protein sequence ID" value="ESW96982.1"/>
    <property type="molecule type" value="Genomic_DNA"/>
</dbReference>
<dbReference type="OMA" id="FQGCIQP"/>
<dbReference type="GO" id="GO:0000976">
    <property type="term" value="F:transcription cis-regulatory region binding"/>
    <property type="evidence" value="ECO:0007669"/>
    <property type="project" value="TreeGrafter"/>
</dbReference>
<name>W1QB84_OGAPD</name>
<evidence type="ECO:0000313" key="5">
    <source>
        <dbReference type="Proteomes" id="UP000008673"/>
    </source>
</evidence>
<evidence type="ECO:0000256" key="2">
    <source>
        <dbReference type="ARBA" id="ARBA00023242"/>
    </source>
</evidence>
<feature type="domain" description="Zn(2)-C6 fungal-type" evidence="3">
    <location>
        <begin position="47"/>
        <end position="77"/>
    </location>
</feature>
<accession>W1QB84</accession>
<dbReference type="PANTHER" id="PTHR37534">
    <property type="entry name" value="TRANSCRIPTIONAL ACTIVATOR PROTEIN UGA3"/>
    <property type="match status" value="1"/>
</dbReference>
<comment type="caution">
    <text evidence="4">The sequence shown here is derived from an EMBL/GenBank/DDBJ whole genome shotgun (WGS) entry which is preliminary data.</text>
</comment>
<evidence type="ECO:0000259" key="3">
    <source>
        <dbReference type="PROSITE" id="PS50048"/>
    </source>
</evidence>
<dbReference type="GO" id="GO:0000981">
    <property type="term" value="F:DNA-binding transcription factor activity, RNA polymerase II-specific"/>
    <property type="evidence" value="ECO:0007669"/>
    <property type="project" value="InterPro"/>
</dbReference>
<dbReference type="RefSeq" id="XP_013933067.1">
    <property type="nucleotide sequence ID" value="XM_014077592.1"/>
</dbReference>
<dbReference type="PROSITE" id="PS50048">
    <property type="entry name" value="ZN2_CY6_FUNGAL_2"/>
    <property type="match status" value="1"/>
</dbReference>
<dbReference type="GO" id="GO:0005634">
    <property type="term" value="C:nucleus"/>
    <property type="evidence" value="ECO:0007669"/>
    <property type="project" value="UniProtKB-SubCell"/>
</dbReference>
<evidence type="ECO:0000313" key="4">
    <source>
        <dbReference type="EMBL" id="ESW96982.1"/>
    </source>
</evidence>
<dbReference type="SMART" id="SM00066">
    <property type="entry name" value="GAL4"/>
    <property type="match status" value="1"/>
</dbReference>
<comment type="subcellular location">
    <subcellularLocation>
        <location evidence="1">Nucleus</location>
    </subcellularLocation>
</comment>
<proteinExistence type="predicted"/>
<dbReference type="GO" id="GO:0045944">
    <property type="term" value="P:positive regulation of transcription by RNA polymerase II"/>
    <property type="evidence" value="ECO:0007669"/>
    <property type="project" value="TreeGrafter"/>
</dbReference>